<dbReference type="SUPFAM" id="SSF100950">
    <property type="entry name" value="NagB/RpiA/CoA transferase-like"/>
    <property type="match status" value="1"/>
</dbReference>
<dbReference type="EMBL" id="JZXC01000002">
    <property type="protein sequence ID" value="KKA09545.1"/>
    <property type="molecule type" value="Genomic_DNA"/>
</dbReference>
<name>A0A0F4XUP4_9PSED</name>
<dbReference type="GO" id="GO:0003700">
    <property type="term" value="F:DNA-binding transcription factor activity"/>
    <property type="evidence" value="ECO:0007669"/>
    <property type="project" value="InterPro"/>
</dbReference>
<organism evidence="5 6">
    <name type="scientific">Pseudomonas kilonensis</name>
    <dbReference type="NCBI Taxonomy" id="132476"/>
    <lineage>
        <taxon>Bacteria</taxon>
        <taxon>Pseudomonadati</taxon>
        <taxon>Pseudomonadota</taxon>
        <taxon>Gammaproteobacteria</taxon>
        <taxon>Pseudomonadales</taxon>
        <taxon>Pseudomonadaceae</taxon>
        <taxon>Pseudomonas</taxon>
    </lineage>
</organism>
<dbReference type="SUPFAM" id="SSF46785">
    <property type="entry name" value="Winged helix' DNA-binding domain"/>
    <property type="match status" value="1"/>
</dbReference>
<dbReference type="SMART" id="SM01134">
    <property type="entry name" value="DeoRC"/>
    <property type="match status" value="1"/>
</dbReference>
<feature type="domain" description="HTH deoR-type" evidence="4">
    <location>
        <begin position="9"/>
        <end position="64"/>
    </location>
</feature>
<accession>A0A0F4XUP4</accession>
<dbReference type="InterPro" id="IPR050313">
    <property type="entry name" value="Carb_Metab_HTH_regulators"/>
</dbReference>
<dbReference type="Pfam" id="PF00455">
    <property type="entry name" value="DeoRC"/>
    <property type="match status" value="1"/>
</dbReference>
<evidence type="ECO:0000256" key="3">
    <source>
        <dbReference type="ARBA" id="ARBA00023163"/>
    </source>
</evidence>
<keyword evidence="2" id="KW-0805">Transcription regulation</keyword>
<dbReference type="Gene3D" id="3.40.50.1360">
    <property type="match status" value="1"/>
</dbReference>
<evidence type="ECO:0000259" key="4">
    <source>
        <dbReference type="PROSITE" id="PS51000"/>
    </source>
</evidence>
<dbReference type="Pfam" id="PF08220">
    <property type="entry name" value="HTH_DeoR"/>
    <property type="match status" value="1"/>
</dbReference>
<dbReference type="InterPro" id="IPR037171">
    <property type="entry name" value="NagB/RpiA_transferase-like"/>
</dbReference>
<gene>
    <name evidence="5" type="ORF">VP02_03235</name>
</gene>
<dbReference type="Proteomes" id="UP000033662">
    <property type="component" value="Unassembled WGS sequence"/>
</dbReference>
<dbReference type="Gene3D" id="1.10.10.10">
    <property type="entry name" value="Winged helix-like DNA-binding domain superfamily/Winged helix DNA-binding domain"/>
    <property type="match status" value="1"/>
</dbReference>
<dbReference type="AlphaFoldDB" id="A0A0F4XUP4"/>
<proteinExistence type="predicted"/>
<protein>
    <submittedName>
        <fullName evidence="5">Decarboxylase</fullName>
    </submittedName>
</protein>
<dbReference type="PANTHER" id="PTHR30363:SF4">
    <property type="entry name" value="GLYCEROL-3-PHOSPHATE REGULON REPRESSOR"/>
    <property type="match status" value="1"/>
</dbReference>
<dbReference type="OrthoDB" id="9814815at2"/>
<keyword evidence="3" id="KW-0804">Transcription</keyword>
<comment type="caution">
    <text evidence="5">The sequence shown here is derived from an EMBL/GenBank/DDBJ whole genome shotgun (WGS) entry which is preliminary data.</text>
</comment>
<reference evidence="5 6" key="1">
    <citation type="submission" date="2015-03" db="EMBL/GenBank/DDBJ databases">
        <title>Pseudomonas fluorescens 1855-344 Genome sequencing and assembly.</title>
        <authorList>
            <person name="Eng W.W.H."/>
            <person name="Gan H.M."/>
            <person name="Savka M.A."/>
        </authorList>
    </citation>
    <scope>NUCLEOTIDE SEQUENCE [LARGE SCALE GENOMIC DNA]</scope>
    <source>
        <strain evidence="5 6">1855-344</strain>
    </source>
</reference>
<dbReference type="SMART" id="SM00420">
    <property type="entry name" value="HTH_DEOR"/>
    <property type="match status" value="1"/>
</dbReference>
<keyword evidence="1" id="KW-0678">Repressor</keyword>
<dbReference type="InterPro" id="IPR001034">
    <property type="entry name" value="DeoR_HTH"/>
</dbReference>
<dbReference type="PROSITE" id="PS51000">
    <property type="entry name" value="HTH_DEOR_2"/>
    <property type="match status" value="1"/>
</dbReference>
<evidence type="ECO:0000256" key="1">
    <source>
        <dbReference type="ARBA" id="ARBA00022491"/>
    </source>
</evidence>
<dbReference type="InterPro" id="IPR036388">
    <property type="entry name" value="WH-like_DNA-bd_sf"/>
</dbReference>
<dbReference type="PRINTS" id="PR00037">
    <property type="entry name" value="HTHLACR"/>
</dbReference>
<evidence type="ECO:0000313" key="6">
    <source>
        <dbReference type="Proteomes" id="UP000033662"/>
    </source>
</evidence>
<dbReference type="PATRIC" id="fig|132476.4.peg.2288"/>
<evidence type="ECO:0000256" key="2">
    <source>
        <dbReference type="ARBA" id="ARBA00023015"/>
    </source>
</evidence>
<dbReference type="InterPro" id="IPR036390">
    <property type="entry name" value="WH_DNA-bd_sf"/>
</dbReference>
<dbReference type="PANTHER" id="PTHR30363">
    <property type="entry name" value="HTH-TYPE TRANSCRIPTIONAL REGULATOR SRLR-RELATED"/>
    <property type="match status" value="1"/>
</dbReference>
<evidence type="ECO:0000313" key="5">
    <source>
        <dbReference type="EMBL" id="KKA09545.1"/>
    </source>
</evidence>
<sequence length="264" mass="27830">MTSPHEAFPGERQQLISQRLARYGRVIAADLASEFNVSEHSIRRDLGALAAAGVCKRVYGGAILLPAVEGSLDVRVRKDPARKGSLGQAAAALLRAGQHVFIDAGSTNLAVACAIDPQLKLTLTTNSPLIAVQLMKLPRAEVILLGGRLSPNAGGVIGLTAVQQLRQFSFDVCVLGACAIDPDNGVTAFGLDDAEFKRAVVAASGQVIAAVTNEKLSSVAHYQVASCEEVATLVVEHDAPRERLEPFFGRVTNVVTAASEPRRS</sequence>
<dbReference type="InterPro" id="IPR014036">
    <property type="entry name" value="DeoR-like_C"/>
</dbReference>